<dbReference type="InterPro" id="IPR052980">
    <property type="entry name" value="Crinkler_effector"/>
</dbReference>
<dbReference type="Proteomes" id="UP000265618">
    <property type="component" value="Unassembled WGS sequence"/>
</dbReference>
<dbReference type="PANTHER" id="PTHR33129">
    <property type="entry name" value="PROTEIN KINASE DOMAIN-CONTAINING PROTEIN-RELATED"/>
    <property type="match status" value="1"/>
</dbReference>
<dbReference type="PANTHER" id="PTHR33129:SF1">
    <property type="entry name" value="ATP-BINDING PROTEIN"/>
    <property type="match status" value="1"/>
</dbReference>
<evidence type="ECO:0000313" key="3">
    <source>
        <dbReference type="Proteomes" id="UP000265618"/>
    </source>
</evidence>
<name>A0A9K3CQV2_9EUKA</name>
<accession>A0A9K3CQV2</accession>
<dbReference type="OrthoDB" id="98369at2759"/>
<comment type="caution">
    <text evidence="2">The sequence shown here is derived from an EMBL/GenBank/DDBJ whole genome shotgun (WGS) entry which is preliminary data.</text>
</comment>
<evidence type="ECO:0000313" key="2">
    <source>
        <dbReference type="EMBL" id="GIQ80780.1"/>
    </source>
</evidence>
<dbReference type="AlphaFoldDB" id="A0A9K3CQV2"/>
<organism evidence="2 3">
    <name type="scientific">Kipferlia bialata</name>
    <dbReference type="NCBI Taxonomy" id="797122"/>
    <lineage>
        <taxon>Eukaryota</taxon>
        <taxon>Metamonada</taxon>
        <taxon>Carpediemonas-like organisms</taxon>
        <taxon>Kipferlia</taxon>
    </lineage>
</organism>
<protein>
    <submittedName>
        <fullName evidence="2">Uncharacterized protein</fullName>
    </submittedName>
</protein>
<reference evidence="2 3" key="1">
    <citation type="journal article" date="2018" name="PLoS ONE">
        <title>The draft genome of Kipferlia bialata reveals reductive genome evolution in fornicate parasites.</title>
        <authorList>
            <person name="Tanifuji G."/>
            <person name="Takabayashi S."/>
            <person name="Kume K."/>
            <person name="Takagi M."/>
            <person name="Nakayama T."/>
            <person name="Kamikawa R."/>
            <person name="Inagaki Y."/>
            <person name="Hashimoto T."/>
        </authorList>
    </citation>
    <scope>NUCLEOTIDE SEQUENCE [LARGE SCALE GENOMIC DNA]</scope>
    <source>
        <strain evidence="2">NY0173</strain>
    </source>
</reference>
<sequence>MYTDLFLSSRYTHQCVRSHYWQLVCMLTGSTPGLQTPKLRPQVCSDMDFPTLLASVAASACFVLVANAVEWILAETTREREATKVDQDYEFARVCALPYDSKKTHLEFPYGLIDMSNSIKKGVTKVYIRKCYGPLFKRVVKESKMFDKTSSPVPVFITGTPGCGKTFFRVYSCWRLLNHIRDKQLRGRVLFQKGTTNGKDVPVTIISLDARPDATCTDVTVRRVGAGSHQPLSALVEGWQSEGDLVVSLTDVAYGKYTEVPAFCNHNWYFTSPHKLIVCNTTKNKMDGVNLYMGLWTLAEIKRAVRNLGLRVVPVRGRRGEMSYSDPESMTDSQILEHRFRLFGGTARAVLDKPAVVSLAIDQALVRLSTDTTVLMDMIYEGGESLLAAQYSDSLFHIEADGDFLPSYHWATPAIRAKAARIAVTNQLSRVRSILYDQDIPHPQSPSGLILEELWFQWFLLLSCGDSRHPMFSVKEIGRYRTSCSGPYPSAPTPDSVYETLQDISLTAPIKRLWYPLAHMKRKLKEPLKAMIAGDTSPVLLRPHEPNISALEGVLLLHVDSKPCVLFLRCTVRAEHSTPFNPSLFSDTLLDVVPRDVPCAFVFILPPNRYVDWSVQSIVSRQPAGSILQMALCPGLTEQDTVKYGKRPRTVDVGDGAPVQGSPKGLVAPET</sequence>
<dbReference type="EMBL" id="BDIP01000239">
    <property type="protein sequence ID" value="GIQ80780.1"/>
    <property type="molecule type" value="Genomic_DNA"/>
</dbReference>
<gene>
    <name evidence="2" type="ORF">KIPB_001634</name>
</gene>
<keyword evidence="3" id="KW-1185">Reference proteome</keyword>
<proteinExistence type="predicted"/>
<feature type="region of interest" description="Disordered" evidence="1">
    <location>
        <begin position="647"/>
        <end position="671"/>
    </location>
</feature>
<evidence type="ECO:0000256" key="1">
    <source>
        <dbReference type="SAM" id="MobiDB-lite"/>
    </source>
</evidence>